<feature type="compositionally biased region" description="Polar residues" evidence="1">
    <location>
        <begin position="45"/>
        <end position="55"/>
    </location>
</feature>
<feature type="region of interest" description="Disordered" evidence="1">
    <location>
        <begin position="278"/>
        <end position="299"/>
    </location>
</feature>
<proteinExistence type="predicted"/>
<dbReference type="Proteomes" id="UP000030663">
    <property type="component" value="Unassembled WGS sequence"/>
</dbReference>
<keyword evidence="3" id="KW-1185">Reference proteome</keyword>
<feature type="region of interest" description="Disordered" evidence="1">
    <location>
        <begin position="45"/>
        <end position="78"/>
    </location>
</feature>
<protein>
    <submittedName>
        <fullName evidence="2">Uncharacterized protein</fullName>
    </submittedName>
</protein>
<sequence length="299" mass="32162">MWPGTWDTTCAIINLRLSTAPKAASVHSSPCFPVYSSNTPSSSITNHNTGYSHTVTPSPAPTRALSPASPPAPALPSAIASAPAPNRSPVTTVLECYSELNLIEDQEISRALPTDLSSVTSHSESCGRLSFVLFFYCQITSNAHYSPTVTWYDTWYSTWFILCAVLTYLVASAPDTARAPSPFAKTTSTITSTILSYQPSPLVGFTTQPWSLESSQGAALASLNQLPQEYQAGKTTQANILLEIEKVNGLCKDISRPVTVQTSQEEILAALRALKPSAKDERANQATNGMMSANLKKNR</sequence>
<accession>X0C9M0</accession>
<organism evidence="2 3">
    <name type="scientific">Fusarium oxysporum f. sp. raphani 54005</name>
    <dbReference type="NCBI Taxonomy" id="1089458"/>
    <lineage>
        <taxon>Eukaryota</taxon>
        <taxon>Fungi</taxon>
        <taxon>Dikarya</taxon>
        <taxon>Ascomycota</taxon>
        <taxon>Pezizomycotina</taxon>
        <taxon>Sordariomycetes</taxon>
        <taxon>Hypocreomycetidae</taxon>
        <taxon>Hypocreales</taxon>
        <taxon>Nectriaceae</taxon>
        <taxon>Fusarium</taxon>
        <taxon>Fusarium oxysporum species complex</taxon>
    </lineage>
</organism>
<dbReference type="EMBL" id="JH658382">
    <property type="protein sequence ID" value="EXK87544.1"/>
    <property type="molecule type" value="Genomic_DNA"/>
</dbReference>
<name>X0C9M0_FUSOX</name>
<evidence type="ECO:0000313" key="2">
    <source>
        <dbReference type="EMBL" id="EXK87544.1"/>
    </source>
</evidence>
<evidence type="ECO:0000256" key="1">
    <source>
        <dbReference type="SAM" id="MobiDB-lite"/>
    </source>
</evidence>
<gene>
    <name evidence="2" type="ORF">FOQG_08891</name>
</gene>
<dbReference type="HOGENOM" id="CLU_1023228_0_0_1"/>
<evidence type="ECO:0000313" key="3">
    <source>
        <dbReference type="Proteomes" id="UP000030663"/>
    </source>
</evidence>
<dbReference type="OrthoDB" id="5106076at2759"/>
<dbReference type="AlphaFoldDB" id="X0C9M0"/>
<reference evidence="2 3" key="1">
    <citation type="submission" date="2011-11" db="EMBL/GenBank/DDBJ databases">
        <title>The Genome Sequence of Fusarium oxysporum PHW815.</title>
        <authorList>
            <consortium name="The Broad Institute Genome Sequencing Platform"/>
            <person name="Ma L.-J."/>
            <person name="Gale L.R."/>
            <person name="Schwartz D.C."/>
            <person name="Zhou S."/>
            <person name="Corby-Kistler H."/>
            <person name="Young S.K."/>
            <person name="Zeng Q."/>
            <person name="Gargeya S."/>
            <person name="Fitzgerald M."/>
            <person name="Haas B."/>
            <person name="Abouelleil A."/>
            <person name="Alvarado L."/>
            <person name="Arachchi H.M."/>
            <person name="Berlin A."/>
            <person name="Brown A."/>
            <person name="Chapman S.B."/>
            <person name="Chen Z."/>
            <person name="Dunbar C."/>
            <person name="Freedman E."/>
            <person name="Gearin G."/>
            <person name="Goldberg J."/>
            <person name="Griggs A."/>
            <person name="Gujja S."/>
            <person name="Heiman D."/>
            <person name="Howarth C."/>
            <person name="Larson L."/>
            <person name="Lui A."/>
            <person name="MacDonald P.J.P."/>
            <person name="Montmayeur A."/>
            <person name="Murphy C."/>
            <person name="Neiman D."/>
            <person name="Pearson M."/>
            <person name="Priest M."/>
            <person name="Roberts A."/>
            <person name="Saif S."/>
            <person name="Shea T."/>
            <person name="Shenoy N."/>
            <person name="Sisk P."/>
            <person name="Stolte C."/>
            <person name="Sykes S."/>
            <person name="Wortman J."/>
            <person name="Nusbaum C."/>
            <person name="Birren B."/>
        </authorList>
    </citation>
    <scope>NUCLEOTIDE SEQUENCE [LARGE SCALE GENOMIC DNA]</scope>
    <source>
        <strain evidence="2 3">54005</strain>
    </source>
</reference>